<gene>
    <name evidence="9" type="ORF">BCR34DRAFT_120307</name>
</gene>
<reference evidence="9 10" key="1">
    <citation type="submission" date="2016-07" db="EMBL/GenBank/DDBJ databases">
        <title>Pervasive Adenine N6-methylation of Active Genes in Fungi.</title>
        <authorList>
            <consortium name="DOE Joint Genome Institute"/>
            <person name="Mondo S.J."/>
            <person name="Dannebaum R.O."/>
            <person name="Kuo R.C."/>
            <person name="Labutti K."/>
            <person name="Haridas S."/>
            <person name="Kuo A."/>
            <person name="Salamov A."/>
            <person name="Ahrendt S.R."/>
            <person name="Lipzen A."/>
            <person name="Sullivan W."/>
            <person name="Andreopoulos W.B."/>
            <person name="Clum A."/>
            <person name="Lindquist E."/>
            <person name="Daum C."/>
            <person name="Ramamoorthy G.K."/>
            <person name="Gryganskyi A."/>
            <person name="Culley D."/>
            <person name="Magnuson J.K."/>
            <person name="James T.Y."/>
            <person name="O'Malley M.A."/>
            <person name="Stajich J.E."/>
            <person name="Spatafora J.W."/>
            <person name="Visel A."/>
            <person name="Grigoriev I.V."/>
        </authorList>
    </citation>
    <scope>NUCLEOTIDE SEQUENCE [LARGE SCALE GENOMIC DNA]</scope>
    <source>
        <strain evidence="9 10">CBS 115471</strain>
    </source>
</reference>
<dbReference type="Proteomes" id="UP000193144">
    <property type="component" value="Unassembled WGS sequence"/>
</dbReference>
<dbReference type="GO" id="GO:0046872">
    <property type="term" value="F:metal ion binding"/>
    <property type="evidence" value="ECO:0007669"/>
    <property type="project" value="UniProtKB-KW"/>
</dbReference>
<dbReference type="CDD" id="cd05652">
    <property type="entry name" value="M20_ArgE_DapE-like_fungal"/>
    <property type="match status" value="1"/>
</dbReference>
<comment type="similarity">
    <text evidence="2">Belongs to the peptidase M20A family.</text>
</comment>
<evidence type="ECO:0000313" key="9">
    <source>
        <dbReference type="EMBL" id="ORY16289.1"/>
    </source>
</evidence>
<dbReference type="InterPro" id="IPR050072">
    <property type="entry name" value="Peptidase_M20A"/>
</dbReference>
<comment type="similarity">
    <text evidence="6">Belongs to the peptidase M28 family.</text>
</comment>
<name>A0A1Y2A1A5_9PLEO</name>
<evidence type="ECO:0000259" key="8">
    <source>
        <dbReference type="Pfam" id="PF07687"/>
    </source>
</evidence>
<evidence type="ECO:0000259" key="7">
    <source>
        <dbReference type="Pfam" id="PF04389"/>
    </source>
</evidence>
<feature type="domain" description="Peptidase M20 dimerisation" evidence="8">
    <location>
        <begin position="231"/>
        <end position="330"/>
    </location>
</feature>
<dbReference type="OrthoDB" id="3064516at2759"/>
<protein>
    <recommendedName>
        <fullName evidence="6">Peptide hydrolase</fullName>
        <ecNumber evidence="6">3.4.-.-</ecNumber>
    </recommendedName>
</protein>
<evidence type="ECO:0000256" key="5">
    <source>
        <dbReference type="ARBA" id="ARBA00022833"/>
    </source>
</evidence>
<dbReference type="GO" id="GO:0016787">
    <property type="term" value="F:hydrolase activity"/>
    <property type="evidence" value="ECO:0007669"/>
    <property type="project" value="UniProtKB-KW"/>
</dbReference>
<evidence type="ECO:0000256" key="4">
    <source>
        <dbReference type="ARBA" id="ARBA00022801"/>
    </source>
</evidence>
<keyword evidence="10" id="KW-1185">Reference proteome</keyword>
<organism evidence="9 10">
    <name type="scientific">Clohesyomyces aquaticus</name>
    <dbReference type="NCBI Taxonomy" id="1231657"/>
    <lineage>
        <taxon>Eukaryota</taxon>
        <taxon>Fungi</taxon>
        <taxon>Dikarya</taxon>
        <taxon>Ascomycota</taxon>
        <taxon>Pezizomycotina</taxon>
        <taxon>Dothideomycetes</taxon>
        <taxon>Pleosporomycetidae</taxon>
        <taxon>Pleosporales</taxon>
        <taxon>Lindgomycetaceae</taxon>
        <taxon>Clohesyomyces</taxon>
    </lineage>
</organism>
<proteinExistence type="inferred from homology"/>
<comment type="caution">
    <text evidence="9">The sequence shown here is derived from an EMBL/GenBank/DDBJ whole genome shotgun (WGS) entry which is preliminary data.</text>
</comment>
<dbReference type="AlphaFoldDB" id="A0A1Y2A1A5"/>
<dbReference type="PANTHER" id="PTHR43808:SF8">
    <property type="entry name" value="PEPTIDASE M20 DIMERISATION DOMAIN-CONTAINING PROTEIN"/>
    <property type="match status" value="1"/>
</dbReference>
<dbReference type="Pfam" id="PF04389">
    <property type="entry name" value="Peptidase_M28"/>
    <property type="match status" value="1"/>
</dbReference>
<evidence type="ECO:0000256" key="2">
    <source>
        <dbReference type="ARBA" id="ARBA00006247"/>
    </source>
</evidence>
<dbReference type="EMBL" id="MCFA01000019">
    <property type="protein sequence ID" value="ORY16289.1"/>
    <property type="molecule type" value="Genomic_DNA"/>
</dbReference>
<dbReference type="InterPro" id="IPR036264">
    <property type="entry name" value="Bact_exopeptidase_dim_dom"/>
</dbReference>
<dbReference type="Gene3D" id="3.40.630.10">
    <property type="entry name" value="Zn peptidases"/>
    <property type="match status" value="1"/>
</dbReference>
<sequence length="432" mass="47186">MMYHDENLGVHIVGCMKEGNIATHQSRSPTSHISTMIRSHILLLLTSLTTLATASQTPLLPSASPPLLPESTSHELLSLHRHLIELSSITGTEHNISVWLSSYLRAQNFTVELQEVSPNRHNVLAYGKKRDTTILLTSHIDTVPPYWPYYYNESTGVIGGRGSVDAKACVAAQIVAAQGLREQMLDDLSLLFVVGEETGGDGMRAFSDVEERPQYDVVIFGEPTEAKLVCGHKGMLGFTLKVTGKAAHSGYPWLGVSANDVLVEALEKMLVLRKHLPWSEKYGNTTMNFGKLEGGVAANVVAEKAEASVAVRIAAASPKIIRGMIVEALEGVKSRAQDLGGDLEIVWGSEGYAPVDIDCDVEGFGKMTVNYGTDVPNLKGDHKRYLYGPGSIFVAHSDHEALEKKELEQAVLDFRKLIVATSMMHHEERGEM</sequence>
<dbReference type="PANTHER" id="PTHR43808">
    <property type="entry name" value="ACETYLORNITHINE DEACETYLASE"/>
    <property type="match status" value="1"/>
</dbReference>
<accession>A0A1Y2A1A5</accession>
<comment type="cofactor">
    <cofactor evidence="1">
        <name>Zn(2+)</name>
        <dbReference type="ChEBI" id="CHEBI:29105"/>
    </cofactor>
</comment>
<dbReference type="Pfam" id="PF07687">
    <property type="entry name" value="M20_dimer"/>
    <property type="match status" value="1"/>
</dbReference>
<keyword evidence="3 6" id="KW-0479">Metal-binding</keyword>
<dbReference type="SUPFAM" id="SSF53187">
    <property type="entry name" value="Zn-dependent exopeptidases"/>
    <property type="match status" value="1"/>
</dbReference>
<keyword evidence="6" id="KW-0645">Protease</keyword>
<evidence type="ECO:0000256" key="6">
    <source>
        <dbReference type="RuleBase" id="RU361240"/>
    </source>
</evidence>
<evidence type="ECO:0000313" key="10">
    <source>
        <dbReference type="Proteomes" id="UP000193144"/>
    </source>
</evidence>
<feature type="domain" description="Peptidase M28" evidence="7">
    <location>
        <begin position="127"/>
        <end position="215"/>
    </location>
</feature>
<dbReference type="PROSITE" id="PS00759">
    <property type="entry name" value="ARGE_DAPE_CPG2_2"/>
    <property type="match status" value="1"/>
</dbReference>
<dbReference type="InterPro" id="IPR011650">
    <property type="entry name" value="Peptidase_M20_dimer"/>
</dbReference>
<dbReference type="SUPFAM" id="SSF55031">
    <property type="entry name" value="Bacterial exopeptidase dimerisation domain"/>
    <property type="match status" value="1"/>
</dbReference>
<evidence type="ECO:0000256" key="1">
    <source>
        <dbReference type="ARBA" id="ARBA00001947"/>
    </source>
</evidence>
<dbReference type="Gene3D" id="3.30.70.360">
    <property type="match status" value="1"/>
</dbReference>
<dbReference type="InterPro" id="IPR007484">
    <property type="entry name" value="Peptidase_M28"/>
</dbReference>
<keyword evidence="5 6" id="KW-0862">Zinc</keyword>
<dbReference type="EC" id="3.4.-.-" evidence="6"/>
<keyword evidence="4 6" id="KW-0378">Hydrolase</keyword>
<dbReference type="InterPro" id="IPR001261">
    <property type="entry name" value="ArgE/DapE_CS"/>
</dbReference>
<evidence type="ECO:0000256" key="3">
    <source>
        <dbReference type="ARBA" id="ARBA00022723"/>
    </source>
</evidence>
<dbReference type="PROSITE" id="PS00758">
    <property type="entry name" value="ARGE_DAPE_CPG2_1"/>
    <property type="match status" value="1"/>
</dbReference>
<dbReference type="STRING" id="1231657.A0A1Y2A1A5"/>